<evidence type="ECO:0000313" key="9">
    <source>
        <dbReference type="EMBL" id="QDU28273.1"/>
    </source>
</evidence>
<dbReference type="EC" id="3.5.4.2" evidence="2 6"/>
<dbReference type="SUPFAM" id="SSF51338">
    <property type="entry name" value="Composite domain of metallo-dependent hydrolases"/>
    <property type="match status" value="1"/>
</dbReference>
<dbReference type="InterPro" id="IPR032466">
    <property type="entry name" value="Metal_Hydrolase"/>
</dbReference>
<dbReference type="GO" id="GO:0006146">
    <property type="term" value="P:adenine catabolic process"/>
    <property type="evidence" value="ECO:0007669"/>
    <property type="project" value="InterPro"/>
</dbReference>
<evidence type="ECO:0000256" key="5">
    <source>
        <dbReference type="ARBA" id="ARBA00047720"/>
    </source>
</evidence>
<feature type="domain" description="Amidohydrolase-related" evidence="7">
    <location>
        <begin position="45"/>
        <end position="325"/>
    </location>
</feature>
<gene>
    <name evidence="9" type="primary">adeC</name>
    <name evidence="6" type="synonym">ade</name>
    <name evidence="9" type="ORF">ETAA8_33730</name>
</gene>
<dbReference type="Gene3D" id="2.30.40.10">
    <property type="entry name" value="Urease, subunit C, domain 1"/>
    <property type="match status" value="1"/>
</dbReference>
<comment type="catalytic activity">
    <reaction evidence="5 6">
        <text>adenine + H2O + H(+) = hypoxanthine + NH4(+)</text>
        <dbReference type="Rhea" id="RHEA:23688"/>
        <dbReference type="ChEBI" id="CHEBI:15377"/>
        <dbReference type="ChEBI" id="CHEBI:15378"/>
        <dbReference type="ChEBI" id="CHEBI:16708"/>
        <dbReference type="ChEBI" id="CHEBI:17368"/>
        <dbReference type="ChEBI" id="CHEBI:28938"/>
        <dbReference type="EC" id="3.5.4.2"/>
    </reaction>
</comment>
<keyword evidence="10" id="KW-1185">Reference proteome</keyword>
<dbReference type="NCBIfam" id="TIGR01178">
    <property type="entry name" value="ade"/>
    <property type="match status" value="1"/>
</dbReference>
<sequence length="544" mass="58158">MSHAPFRLVANVVDVFQERITPAEVTVADGRIAAIHPTNDEPVTYLTPGFVDAHVHVESSLLVPAEFARAAVIHGTVATVSDPHEIANVLGVEGVRYMLASAAQTPLKISFGASPCVPATRFETSGASIGVEEIASLLADDRIGYLCEMMNYPGVLRGDADVLSKIAVARQVGKPVDGHAPRVRGADAKAYFAAGISTDHECVSLEEALEKLALGVKILIREGSAARNFEALCDLLAAHSDRCMFCSDDLHPDSLVAGHIDKLVRRAVAKGYDPLKVLRCACLNPVEHYRLPVGLLRVGDPADFIELDNLINFRVLRTFINGRLVAEAGQPCLPSVESAIINHFAPTIRQPGAYAVPALTSQLRVIEAIDGELITRSLIEAPLIEAGCAVSDPTRDLLKLVVVNRYRSSPPAVAFIRGFGLQRGAIASSVAHDSHNIVAVGVDDESLSAAINSIMSAGGGLAVIDGEECDLLPLPVAGLMSTDPYEKVADDYSRLDRKAKHLGSLLRAPFMTLSFMALLVIPELKLSDLGLFDCQRGEFTSLFV</sequence>
<dbReference type="InterPro" id="IPR011059">
    <property type="entry name" value="Metal-dep_hydrolase_composite"/>
</dbReference>
<dbReference type="Gene3D" id="3.20.20.140">
    <property type="entry name" value="Metal-dependent hydrolases"/>
    <property type="match status" value="1"/>
</dbReference>
<dbReference type="CDD" id="cd01295">
    <property type="entry name" value="AdeC"/>
    <property type="match status" value="1"/>
</dbReference>
<dbReference type="SUPFAM" id="SSF51556">
    <property type="entry name" value="Metallo-dependent hydrolases"/>
    <property type="match status" value="1"/>
</dbReference>
<dbReference type="RefSeq" id="WP_145090279.1">
    <property type="nucleotide sequence ID" value="NZ_CP036274.1"/>
</dbReference>
<dbReference type="PANTHER" id="PTHR11113:SF2">
    <property type="entry name" value="ADENINE DEAMINASE"/>
    <property type="match status" value="1"/>
</dbReference>
<keyword evidence="4 6" id="KW-0464">Manganese</keyword>
<evidence type="ECO:0000259" key="8">
    <source>
        <dbReference type="Pfam" id="PF13382"/>
    </source>
</evidence>
<evidence type="ECO:0000256" key="6">
    <source>
        <dbReference type="HAMAP-Rule" id="MF_01518"/>
    </source>
</evidence>
<accession>A0A517YDF9</accession>
<dbReference type="Proteomes" id="UP000315017">
    <property type="component" value="Chromosome"/>
</dbReference>
<dbReference type="HAMAP" id="MF_01518">
    <property type="entry name" value="Adenine_deamin"/>
    <property type="match status" value="1"/>
</dbReference>
<feature type="domain" description="Adenine deaminase C-terminal" evidence="8">
    <location>
        <begin position="373"/>
        <end position="536"/>
    </location>
</feature>
<keyword evidence="3 6" id="KW-0378">Hydrolase</keyword>
<dbReference type="KEGG" id="aagg:ETAA8_33730"/>
<dbReference type="InterPro" id="IPR026912">
    <property type="entry name" value="Adenine_deam_C"/>
</dbReference>
<comment type="similarity">
    <text evidence="1 6">Belongs to the metallo-dependent hydrolases superfamily. Adenine deaminase family.</text>
</comment>
<proteinExistence type="inferred from homology"/>
<comment type="cofactor">
    <cofactor evidence="6">
        <name>Mn(2+)</name>
        <dbReference type="ChEBI" id="CHEBI:29035"/>
    </cofactor>
</comment>
<evidence type="ECO:0000256" key="2">
    <source>
        <dbReference type="ARBA" id="ARBA00012782"/>
    </source>
</evidence>
<dbReference type="InterPro" id="IPR006679">
    <property type="entry name" value="Adenine_deam"/>
</dbReference>
<evidence type="ECO:0000256" key="4">
    <source>
        <dbReference type="ARBA" id="ARBA00023211"/>
    </source>
</evidence>
<dbReference type="PANTHER" id="PTHR11113">
    <property type="entry name" value="N-ACETYLGLUCOSAMINE-6-PHOSPHATE DEACETYLASE"/>
    <property type="match status" value="1"/>
</dbReference>
<evidence type="ECO:0000313" key="10">
    <source>
        <dbReference type="Proteomes" id="UP000315017"/>
    </source>
</evidence>
<organism evidence="9 10">
    <name type="scientific">Anatilimnocola aggregata</name>
    <dbReference type="NCBI Taxonomy" id="2528021"/>
    <lineage>
        <taxon>Bacteria</taxon>
        <taxon>Pseudomonadati</taxon>
        <taxon>Planctomycetota</taxon>
        <taxon>Planctomycetia</taxon>
        <taxon>Pirellulales</taxon>
        <taxon>Pirellulaceae</taxon>
        <taxon>Anatilimnocola</taxon>
    </lineage>
</organism>
<protein>
    <recommendedName>
        <fullName evidence="2 6">Adenine deaminase</fullName>
        <shortName evidence="6">Adenase</shortName>
        <shortName evidence="6">Adenine aminase</shortName>
        <ecNumber evidence="2 6">3.5.4.2</ecNumber>
    </recommendedName>
</protein>
<evidence type="ECO:0000256" key="1">
    <source>
        <dbReference type="ARBA" id="ARBA00006773"/>
    </source>
</evidence>
<dbReference type="Pfam" id="PF13382">
    <property type="entry name" value="Adenine_deam_C"/>
    <property type="match status" value="1"/>
</dbReference>
<evidence type="ECO:0000259" key="7">
    <source>
        <dbReference type="Pfam" id="PF01979"/>
    </source>
</evidence>
<dbReference type="OrthoDB" id="9775607at2"/>
<dbReference type="Pfam" id="PF01979">
    <property type="entry name" value="Amidohydro_1"/>
    <property type="match status" value="1"/>
</dbReference>
<evidence type="ECO:0000256" key="3">
    <source>
        <dbReference type="ARBA" id="ARBA00022801"/>
    </source>
</evidence>
<name>A0A517YDF9_9BACT</name>
<dbReference type="AlphaFoldDB" id="A0A517YDF9"/>
<dbReference type="InterPro" id="IPR006680">
    <property type="entry name" value="Amidohydro-rel"/>
</dbReference>
<dbReference type="GO" id="GO:0000034">
    <property type="term" value="F:adenine deaminase activity"/>
    <property type="evidence" value="ECO:0007669"/>
    <property type="project" value="UniProtKB-UniRule"/>
</dbReference>
<dbReference type="EMBL" id="CP036274">
    <property type="protein sequence ID" value="QDU28273.1"/>
    <property type="molecule type" value="Genomic_DNA"/>
</dbReference>
<reference evidence="9 10" key="1">
    <citation type="submission" date="2019-02" db="EMBL/GenBank/DDBJ databases">
        <title>Deep-cultivation of Planctomycetes and their phenomic and genomic characterization uncovers novel biology.</title>
        <authorList>
            <person name="Wiegand S."/>
            <person name="Jogler M."/>
            <person name="Boedeker C."/>
            <person name="Pinto D."/>
            <person name="Vollmers J."/>
            <person name="Rivas-Marin E."/>
            <person name="Kohn T."/>
            <person name="Peeters S.H."/>
            <person name="Heuer A."/>
            <person name="Rast P."/>
            <person name="Oberbeckmann S."/>
            <person name="Bunk B."/>
            <person name="Jeske O."/>
            <person name="Meyerdierks A."/>
            <person name="Storesund J.E."/>
            <person name="Kallscheuer N."/>
            <person name="Luecker S."/>
            <person name="Lage O.M."/>
            <person name="Pohl T."/>
            <person name="Merkel B.J."/>
            <person name="Hornburger P."/>
            <person name="Mueller R.-W."/>
            <person name="Bruemmer F."/>
            <person name="Labrenz M."/>
            <person name="Spormann A.M."/>
            <person name="Op den Camp H."/>
            <person name="Overmann J."/>
            <person name="Amann R."/>
            <person name="Jetten M.S.M."/>
            <person name="Mascher T."/>
            <person name="Medema M.H."/>
            <person name="Devos D.P."/>
            <person name="Kaster A.-K."/>
            <person name="Ovreas L."/>
            <person name="Rohde M."/>
            <person name="Galperin M.Y."/>
            <person name="Jogler C."/>
        </authorList>
    </citation>
    <scope>NUCLEOTIDE SEQUENCE [LARGE SCALE GENOMIC DNA]</scope>
    <source>
        <strain evidence="9 10">ETA_A8</strain>
    </source>
</reference>